<reference evidence="8 9" key="1">
    <citation type="journal article" date="2024" name="bioRxiv">
        <title>Comparative genomics of Cryptococcus and Kwoniella reveals pathogenesis evolution and contrasting karyotype dynamics via intercentromeric recombination or chromosome fusion.</title>
        <authorList>
            <person name="Coelho M.A."/>
            <person name="David-Palma M."/>
            <person name="Shea T."/>
            <person name="Bowers K."/>
            <person name="McGinley-Smith S."/>
            <person name="Mohammad A.W."/>
            <person name="Gnirke A."/>
            <person name="Yurkov A.M."/>
            <person name="Nowrousian M."/>
            <person name="Sun S."/>
            <person name="Cuomo C.A."/>
            <person name="Heitman J."/>
        </authorList>
    </citation>
    <scope>NUCLEOTIDE SEQUENCE [LARGE SCALE GENOMIC DNA]</scope>
    <source>
        <strain evidence="8 9">CBS 13917</strain>
    </source>
</reference>
<dbReference type="Pfam" id="PF00251">
    <property type="entry name" value="Glyco_hydro_32N"/>
    <property type="match status" value="1"/>
</dbReference>
<dbReference type="SUPFAM" id="SSF49899">
    <property type="entry name" value="Concanavalin A-like lectins/glucanases"/>
    <property type="match status" value="1"/>
</dbReference>
<dbReference type="RefSeq" id="XP_066800418.1">
    <property type="nucleotide sequence ID" value="XM_066949410.1"/>
</dbReference>
<comment type="caution">
    <text evidence="8">The sequence shown here is derived from an EMBL/GenBank/DDBJ whole genome shotgun (WGS) entry which is preliminary data.</text>
</comment>
<evidence type="ECO:0000313" key="8">
    <source>
        <dbReference type="EMBL" id="KAK8845610.1"/>
    </source>
</evidence>
<dbReference type="InterPro" id="IPR013148">
    <property type="entry name" value="Glyco_hydro_32_N"/>
</dbReference>
<dbReference type="Pfam" id="PF08244">
    <property type="entry name" value="Glyco_hydro_32C"/>
    <property type="match status" value="1"/>
</dbReference>
<dbReference type="InterPro" id="IPR001362">
    <property type="entry name" value="Glyco_hydro_32"/>
</dbReference>
<dbReference type="Gene3D" id="2.115.10.20">
    <property type="entry name" value="Glycosyl hydrolase domain, family 43"/>
    <property type="match status" value="1"/>
</dbReference>
<keyword evidence="2 4" id="KW-0378">Hydrolase</keyword>
<dbReference type="GO" id="GO:0005987">
    <property type="term" value="P:sucrose catabolic process"/>
    <property type="evidence" value="ECO:0007669"/>
    <property type="project" value="TreeGrafter"/>
</dbReference>
<dbReference type="InterPro" id="IPR013320">
    <property type="entry name" value="ConA-like_dom_sf"/>
</dbReference>
<dbReference type="SUPFAM" id="SSF75005">
    <property type="entry name" value="Arabinanase/levansucrase/invertase"/>
    <property type="match status" value="1"/>
</dbReference>
<dbReference type="GeneID" id="92183584"/>
<keyword evidence="5" id="KW-0732">Signal</keyword>
<evidence type="ECO:0000256" key="5">
    <source>
        <dbReference type="SAM" id="SignalP"/>
    </source>
</evidence>
<accession>A0AAW0YFS9</accession>
<evidence type="ECO:0000259" key="6">
    <source>
        <dbReference type="Pfam" id="PF00251"/>
    </source>
</evidence>
<dbReference type="PROSITE" id="PS00609">
    <property type="entry name" value="GLYCOSYL_HYDROL_F32"/>
    <property type="match status" value="1"/>
</dbReference>
<organism evidence="8 9">
    <name type="scientific">Kwoniella newhampshirensis</name>
    <dbReference type="NCBI Taxonomy" id="1651941"/>
    <lineage>
        <taxon>Eukaryota</taxon>
        <taxon>Fungi</taxon>
        <taxon>Dikarya</taxon>
        <taxon>Basidiomycota</taxon>
        <taxon>Agaricomycotina</taxon>
        <taxon>Tremellomycetes</taxon>
        <taxon>Tremellales</taxon>
        <taxon>Cryptococcaceae</taxon>
        <taxon>Kwoniella</taxon>
    </lineage>
</organism>
<evidence type="ECO:0000256" key="1">
    <source>
        <dbReference type="ARBA" id="ARBA00009902"/>
    </source>
</evidence>
<feature type="signal peptide" evidence="5">
    <location>
        <begin position="1"/>
        <end position="20"/>
    </location>
</feature>
<dbReference type="Gene3D" id="2.60.120.560">
    <property type="entry name" value="Exo-inulinase, domain 1"/>
    <property type="match status" value="1"/>
</dbReference>
<protein>
    <recommendedName>
        <fullName evidence="10">Beta-fructofuranosidase</fullName>
    </recommendedName>
</protein>
<feature type="chain" id="PRO_5043508610" description="Beta-fructofuranosidase" evidence="5">
    <location>
        <begin position="21"/>
        <end position="524"/>
    </location>
</feature>
<gene>
    <name evidence="8" type="ORF">IAR55_006326</name>
</gene>
<keyword evidence="9" id="KW-1185">Reference proteome</keyword>
<dbReference type="InterPro" id="IPR023296">
    <property type="entry name" value="Glyco_hydro_beta-prop_sf"/>
</dbReference>
<evidence type="ECO:0000256" key="2">
    <source>
        <dbReference type="ARBA" id="ARBA00022801"/>
    </source>
</evidence>
<evidence type="ECO:0000256" key="3">
    <source>
        <dbReference type="ARBA" id="ARBA00023295"/>
    </source>
</evidence>
<dbReference type="Proteomes" id="UP001388673">
    <property type="component" value="Unassembled WGS sequence"/>
</dbReference>
<sequence length="524" mass="56660">MLGLLPAAVLGLAFMLGAPAQSTASSATAAVPTGAPISGDYTGLLRPRVHFTPPQGFMNDPNGLHLDPYGTWHLYYQYNPTDVVAGNQHWGHATSPDLYHWTNQPIALFPPNATAGVFSGSAVLDSDNTSGFFPNQTDGVVAIYTLNTPTNQVQEIAYSTDGGYTFTPYAGNPVIDIGSNQFRDPKVIRYGDHWAMVISYASEWVIGIYTSPDLKEWTHASNISHIGLLGIQYECPNLVSVPFADNSSDSAWVLTVSINPGAPLGGSITQYYPGEFNGTHFEPFDRAARLSNFGKDDYAGQFFYDEPVSIGWASNWQYTNQVPTASEGWRSAMTLPRRNYLKDTGLAGYELVQEIYDLSPVLGNNSIVVPSTNLANASQSVTLSNPTAIYFDANITIPTNATIDDNASFNFTISTNSSGESVKGGYFFGGTPANTIWLDRGKTNGFDNPLFTDKFSAAQLKHATRIQGVVDRSLVEVYVDGGAVVGTMVVYPSEPLSTFAFVTNGLPEGSEIQFAAWELVDTWA</sequence>
<dbReference type="PANTHER" id="PTHR42800:SF2">
    <property type="entry name" value="INVERTASE-RELATED"/>
    <property type="match status" value="1"/>
</dbReference>
<dbReference type="CDD" id="cd18622">
    <property type="entry name" value="GH32_Inu-like"/>
    <property type="match status" value="1"/>
</dbReference>
<evidence type="ECO:0008006" key="10">
    <source>
        <dbReference type="Google" id="ProtNLM"/>
    </source>
</evidence>
<dbReference type="KEGG" id="kne:92183584"/>
<name>A0AAW0YFS9_9TREE</name>
<dbReference type="GO" id="GO:0000324">
    <property type="term" value="C:fungal-type vacuole"/>
    <property type="evidence" value="ECO:0007669"/>
    <property type="project" value="TreeGrafter"/>
</dbReference>
<dbReference type="PANTHER" id="PTHR42800">
    <property type="entry name" value="EXOINULINASE INUD (AFU_ORTHOLOGUE AFUA_5G00480)"/>
    <property type="match status" value="1"/>
</dbReference>
<dbReference type="InterPro" id="IPR013189">
    <property type="entry name" value="Glyco_hydro_32_C"/>
</dbReference>
<dbReference type="SMART" id="SM00640">
    <property type="entry name" value="Glyco_32"/>
    <property type="match status" value="1"/>
</dbReference>
<dbReference type="AlphaFoldDB" id="A0AAW0YFS9"/>
<keyword evidence="3 4" id="KW-0326">Glycosidase</keyword>
<dbReference type="FunFam" id="2.115.10.20:FF:000002">
    <property type="entry name" value="Invertase 2"/>
    <property type="match status" value="1"/>
</dbReference>
<feature type="domain" description="Glycosyl hydrolase family 32 C-terminal" evidence="7">
    <location>
        <begin position="380"/>
        <end position="505"/>
    </location>
</feature>
<proteinExistence type="inferred from homology"/>
<dbReference type="InterPro" id="IPR018053">
    <property type="entry name" value="Glyco_hydro_32_AS"/>
</dbReference>
<evidence type="ECO:0000259" key="7">
    <source>
        <dbReference type="Pfam" id="PF08244"/>
    </source>
</evidence>
<evidence type="ECO:0000256" key="4">
    <source>
        <dbReference type="RuleBase" id="RU362110"/>
    </source>
</evidence>
<comment type="similarity">
    <text evidence="1 4">Belongs to the glycosyl hydrolase 32 family.</text>
</comment>
<evidence type="ECO:0000313" key="9">
    <source>
        <dbReference type="Proteomes" id="UP001388673"/>
    </source>
</evidence>
<dbReference type="GO" id="GO:0004575">
    <property type="term" value="F:sucrose alpha-glucosidase activity"/>
    <property type="evidence" value="ECO:0007669"/>
    <property type="project" value="TreeGrafter"/>
</dbReference>
<dbReference type="EMBL" id="JBCAWK010000012">
    <property type="protein sequence ID" value="KAK8845610.1"/>
    <property type="molecule type" value="Genomic_DNA"/>
</dbReference>
<feature type="domain" description="Glycosyl hydrolase family 32 N-terminal" evidence="6">
    <location>
        <begin position="50"/>
        <end position="347"/>
    </location>
</feature>